<accession>A0A9P4H5K3</accession>
<evidence type="ECO:0000313" key="4">
    <source>
        <dbReference type="Proteomes" id="UP000799777"/>
    </source>
</evidence>
<comment type="caution">
    <text evidence="3">The sequence shown here is derived from an EMBL/GenBank/DDBJ whole genome shotgun (WGS) entry which is preliminary data.</text>
</comment>
<dbReference type="InterPro" id="IPR025676">
    <property type="entry name" value="Clr5_dom"/>
</dbReference>
<protein>
    <recommendedName>
        <fullName evidence="2">Clr5 domain-containing protein</fullName>
    </recommendedName>
</protein>
<evidence type="ECO:0000259" key="2">
    <source>
        <dbReference type="Pfam" id="PF14420"/>
    </source>
</evidence>
<gene>
    <name evidence="3" type="ORF">EK21DRAFT_32037</name>
</gene>
<proteinExistence type="predicted"/>
<dbReference type="Proteomes" id="UP000799777">
    <property type="component" value="Unassembled WGS sequence"/>
</dbReference>
<feature type="non-terminal residue" evidence="3">
    <location>
        <position position="1"/>
    </location>
</feature>
<name>A0A9P4H5K3_9PLEO</name>
<reference evidence="3" key="1">
    <citation type="journal article" date="2020" name="Stud. Mycol.">
        <title>101 Dothideomycetes genomes: a test case for predicting lifestyles and emergence of pathogens.</title>
        <authorList>
            <person name="Haridas S."/>
            <person name="Albert R."/>
            <person name="Binder M."/>
            <person name="Bloem J."/>
            <person name="Labutti K."/>
            <person name="Salamov A."/>
            <person name="Andreopoulos B."/>
            <person name="Baker S."/>
            <person name="Barry K."/>
            <person name="Bills G."/>
            <person name="Bluhm B."/>
            <person name="Cannon C."/>
            <person name="Castanera R."/>
            <person name="Culley D."/>
            <person name="Daum C."/>
            <person name="Ezra D."/>
            <person name="Gonzalez J."/>
            <person name="Henrissat B."/>
            <person name="Kuo A."/>
            <person name="Liang C."/>
            <person name="Lipzen A."/>
            <person name="Lutzoni F."/>
            <person name="Magnuson J."/>
            <person name="Mondo S."/>
            <person name="Nolan M."/>
            <person name="Ohm R."/>
            <person name="Pangilinan J."/>
            <person name="Park H.-J."/>
            <person name="Ramirez L."/>
            <person name="Alfaro M."/>
            <person name="Sun H."/>
            <person name="Tritt A."/>
            <person name="Yoshinaga Y."/>
            <person name="Zwiers L.-H."/>
            <person name="Turgeon B."/>
            <person name="Goodwin S."/>
            <person name="Spatafora J."/>
            <person name="Crous P."/>
            <person name="Grigoriev I."/>
        </authorList>
    </citation>
    <scope>NUCLEOTIDE SEQUENCE</scope>
    <source>
        <strain evidence="3">CBS 110217</strain>
    </source>
</reference>
<dbReference type="EMBL" id="ML978218">
    <property type="protein sequence ID" value="KAF2028075.1"/>
    <property type="molecule type" value="Genomic_DNA"/>
</dbReference>
<dbReference type="Pfam" id="PF14420">
    <property type="entry name" value="Clr5"/>
    <property type="match status" value="1"/>
</dbReference>
<dbReference type="PANTHER" id="PTHR38788">
    <property type="entry name" value="CLR5 DOMAIN-CONTAINING PROTEIN"/>
    <property type="match status" value="1"/>
</dbReference>
<dbReference type="PANTHER" id="PTHR38788:SF3">
    <property type="entry name" value="CLR5 DOMAIN-CONTAINING PROTEIN"/>
    <property type="match status" value="1"/>
</dbReference>
<organism evidence="3 4">
    <name type="scientific">Setomelanomma holmii</name>
    <dbReference type="NCBI Taxonomy" id="210430"/>
    <lineage>
        <taxon>Eukaryota</taxon>
        <taxon>Fungi</taxon>
        <taxon>Dikarya</taxon>
        <taxon>Ascomycota</taxon>
        <taxon>Pezizomycotina</taxon>
        <taxon>Dothideomycetes</taxon>
        <taxon>Pleosporomycetidae</taxon>
        <taxon>Pleosporales</taxon>
        <taxon>Pleosporineae</taxon>
        <taxon>Phaeosphaeriaceae</taxon>
        <taxon>Setomelanomma</taxon>
    </lineage>
</organism>
<evidence type="ECO:0000256" key="1">
    <source>
        <dbReference type="SAM" id="MobiDB-lite"/>
    </source>
</evidence>
<feature type="non-terminal residue" evidence="3">
    <location>
        <position position="137"/>
    </location>
</feature>
<sequence>SREQASASSPMEPPAQPQKRKRWSTLRASDWEPHKERVFDLYVTQGLPLREVRQVLEEKTGFKAQERQYKLHLWNWGMNKYIKAHEMEAIVHKLQRQKQIERNIVFNVRDNQMTLPKIERWMKRHDITDSFLYAPPS</sequence>
<feature type="domain" description="Clr5" evidence="2">
    <location>
        <begin position="28"/>
        <end position="80"/>
    </location>
</feature>
<dbReference type="OrthoDB" id="5986190at2759"/>
<keyword evidence="4" id="KW-1185">Reference proteome</keyword>
<dbReference type="AlphaFoldDB" id="A0A9P4H5K3"/>
<evidence type="ECO:0000313" key="3">
    <source>
        <dbReference type="EMBL" id="KAF2028075.1"/>
    </source>
</evidence>
<feature type="region of interest" description="Disordered" evidence="1">
    <location>
        <begin position="1"/>
        <end position="27"/>
    </location>
</feature>